<name>A0A0F5LK74_9HYPH</name>
<organism evidence="2 3">
    <name type="scientific">Devosia limi DSM 17137</name>
    <dbReference type="NCBI Taxonomy" id="1121477"/>
    <lineage>
        <taxon>Bacteria</taxon>
        <taxon>Pseudomonadati</taxon>
        <taxon>Pseudomonadota</taxon>
        <taxon>Alphaproteobacteria</taxon>
        <taxon>Hyphomicrobiales</taxon>
        <taxon>Devosiaceae</taxon>
        <taxon>Devosia</taxon>
    </lineage>
</organism>
<dbReference type="Gene3D" id="3.20.20.150">
    <property type="entry name" value="Divalent-metal-dependent TIM barrel enzymes"/>
    <property type="match status" value="1"/>
</dbReference>
<dbReference type="PANTHER" id="PTHR12110">
    <property type="entry name" value="HYDROXYPYRUVATE ISOMERASE"/>
    <property type="match status" value="1"/>
</dbReference>
<dbReference type="Pfam" id="PF01261">
    <property type="entry name" value="AP_endonuc_2"/>
    <property type="match status" value="1"/>
</dbReference>
<sequence length="285" mass="31204">MHAPTKNQDAIVTAQTPRPLAKLSLKWNMIEEDGLSILEKFQLTKDLGFDGIEIDSPGDLPLAEVIAARDKTGLTVPGVVNCQHWQLPLTDPDPAVRQACVDATIAALDEAQQLGATTVLLVPGVVKPGTSYKTAYELAVSEIARILPHTDRTGVSLAIENVWNDFLLSPLEAARFIDTFEHPRIGWYFDVGNVLRYVRPVDWIEALGQRIFKIDMKEFSLKKMDAEGTWKGFDVALGDGDCDWPAVNRALSAVGYSGWASVEMPGGDRKHLADLKARADRAVAA</sequence>
<protein>
    <submittedName>
        <fullName evidence="2">Xylose isomerase</fullName>
    </submittedName>
</protein>
<dbReference type="EMBL" id="LAJF01000091">
    <property type="protein sequence ID" value="KKB82748.1"/>
    <property type="molecule type" value="Genomic_DNA"/>
</dbReference>
<dbReference type="InterPro" id="IPR036237">
    <property type="entry name" value="Xyl_isomerase-like_sf"/>
</dbReference>
<evidence type="ECO:0000313" key="3">
    <source>
        <dbReference type="Proteomes" id="UP000033608"/>
    </source>
</evidence>
<dbReference type="AlphaFoldDB" id="A0A0F5LK74"/>
<dbReference type="GO" id="GO:0016853">
    <property type="term" value="F:isomerase activity"/>
    <property type="evidence" value="ECO:0007669"/>
    <property type="project" value="UniProtKB-KW"/>
</dbReference>
<dbReference type="PANTHER" id="PTHR12110:SF53">
    <property type="entry name" value="BLR5974 PROTEIN"/>
    <property type="match status" value="1"/>
</dbReference>
<dbReference type="STRING" id="1121477.SAMN02745223_02666"/>
<reference evidence="2 3" key="1">
    <citation type="submission" date="2015-03" db="EMBL/GenBank/DDBJ databases">
        <authorList>
            <person name="Hassan Y.I."/>
            <person name="Lepp D."/>
            <person name="Zhou T."/>
        </authorList>
    </citation>
    <scope>NUCLEOTIDE SEQUENCE [LARGE SCALE GENOMIC DNA]</scope>
    <source>
        <strain evidence="2 3">DSM 17137</strain>
    </source>
</reference>
<keyword evidence="3" id="KW-1185">Reference proteome</keyword>
<gene>
    <name evidence="2" type="ORF">VW29_14315</name>
</gene>
<dbReference type="Proteomes" id="UP000033608">
    <property type="component" value="Unassembled WGS sequence"/>
</dbReference>
<feature type="domain" description="Xylose isomerase-like TIM barrel" evidence="1">
    <location>
        <begin position="41"/>
        <end position="268"/>
    </location>
</feature>
<dbReference type="PATRIC" id="fig|1121477.3.peg.4032"/>
<dbReference type="InterPro" id="IPR050312">
    <property type="entry name" value="IolE/XylAMocC-like"/>
</dbReference>
<dbReference type="SUPFAM" id="SSF51658">
    <property type="entry name" value="Xylose isomerase-like"/>
    <property type="match status" value="1"/>
</dbReference>
<comment type="caution">
    <text evidence="2">The sequence shown here is derived from an EMBL/GenBank/DDBJ whole genome shotgun (WGS) entry which is preliminary data.</text>
</comment>
<evidence type="ECO:0000313" key="2">
    <source>
        <dbReference type="EMBL" id="KKB82748.1"/>
    </source>
</evidence>
<accession>A0A0F5LK74</accession>
<evidence type="ECO:0000259" key="1">
    <source>
        <dbReference type="Pfam" id="PF01261"/>
    </source>
</evidence>
<proteinExistence type="predicted"/>
<dbReference type="InterPro" id="IPR013022">
    <property type="entry name" value="Xyl_isomerase-like_TIM-brl"/>
</dbReference>
<keyword evidence="2" id="KW-0413">Isomerase</keyword>